<keyword evidence="4" id="KW-1185">Reference proteome</keyword>
<feature type="transmembrane region" description="Helical" evidence="2">
    <location>
        <begin position="12"/>
        <end position="31"/>
    </location>
</feature>
<evidence type="ECO:0000256" key="1">
    <source>
        <dbReference type="SAM" id="MobiDB-lite"/>
    </source>
</evidence>
<dbReference type="InterPro" id="IPR040229">
    <property type="entry name" value="At3g27390-like"/>
</dbReference>
<dbReference type="EMBL" id="OOIL02001451">
    <property type="protein sequence ID" value="VFQ75290.1"/>
    <property type="molecule type" value="Genomic_DNA"/>
</dbReference>
<reference evidence="3 4" key="1">
    <citation type="submission" date="2018-04" db="EMBL/GenBank/DDBJ databases">
        <authorList>
            <person name="Vogel A."/>
        </authorList>
    </citation>
    <scope>NUCLEOTIDE SEQUENCE [LARGE SCALE GENOMIC DNA]</scope>
</reference>
<feature type="transmembrane region" description="Helical" evidence="2">
    <location>
        <begin position="37"/>
        <end position="60"/>
    </location>
</feature>
<feature type="transmembrane region" description="Helical" evidence="2">
    <location>
        <begin position="72"/>
        <end position="91"/>
    </location>
</feature>
<keyword evidence="2" id="KW-1133">Transmembrane helix</keyword>
<dbReference type="PANTHER" id="PTHR31133:SF12">
    <property type="entry name" value="MEMBRANE PROTEIN"/>
    <property type="match status" value="1"/>
</dbReference>
<feature type="region of interest" description="Disordered" evidence="1">
    <location>
        <begin position="601"/>
        <end position="623"/>
    </location>
</feature>
<organism evidence="3 4">
    <name type="scientific">Cuscuta campestris</name>
    <dbReference type="NCBI Taxonomy" id="132261"/>
    <lineage>
        <taxon>Eukaryota</taxon>
        <taxon>Viridiplantae</taxon>
        <taxon>Streptophyta</taxon>
        <taxon>Embryophyta</taxon>
        <taxon>Tracheophyta</taxon>
        <taxon>Spermatophyta</taxon>
        <taxon>Magnoliopsida</taxon>
        <taxon>eudicotyledons</taxon>
        <taxon>Gunneridae</taxon>
        <taxon>Pentapetalae</taxon>
        <taxon>asterids</taxon>
        <taxon>lamiids</taxon>
        <taxon>Solanales</taxon>
        <taxon>Convolvulaceae</taxon>
        <taxon>Cuscuteae</taxon>
        <taxon>Cuscuta</taxon>
        <taxon>Cuscuta subgen. Grammica</taxon>
        <taxon>Cuscuta sect. Cleistogrammica</taxon>
    </lineage>
</organism>
<accession>A0A484LG22</accession>
<keyword evidence="2" id="KW-0812">Transmembrane</keyword>
<evidence type="ECO:0000313" key="4">
    <source>
        <dbReference type="Proteomes" id="UP000595140"/>
    </source>
</evidence>
<name>A0A484LG22_9ASTE</name>
<dbReference type="OrthoDB" id="1054248at2759"/>
<dbReference type="PANTHER" id="PTHR31133">
    <property type="entry name" value="MEMBRANE PROTEIN"/>
    <property type="match status" value="1"/>
</dbReference>
<dbReference type="Proteomes" id="UP000595140">
    <property type="component" value="Unassembled WGS sequence"/>
</dbReference>
<sequence length="623" mass="69600">MSSGLEDWVKPLYVILAFCAALSLGALKSLLVGPIAGLILIIGNLGVILLLFPAHAFWTVHAIIKTKRFDAPLKVAFLVGLPVLLTIWVGLSIAGSVLVGVGYGFFTPWVSAFEAFRHDDVSKRFIHCIVDGTWGTIKGSCTVVRDFGDFCYHSYPLYMKELRESPASLDLQPFSLKDKACVVYIIFLICINLNRTISSFSNSSQKENENIKFIHVPGCIMVGLMGLVVEIPLFTAIAVVKSPYMLVKGWYRLIHDLISREGPFLETACIPIAGLTILMWPLVVLGSIILSVFSSFFIGLHGAVVVYQERSVRRGVAYVIAMVAEFDEYTNDWLYLREGSFLPKPRYRRKKGSDTTELSVRRNRFSQGKLNAVFGEAPALLVPSLTSSRSVKEVIQEVKMVQVWQNLIKTCEIRGKELLDSNVITPADLEDWVRRVKKHENSHACDIINIGLPCYTFLQIILSSIKAGSEGLVLLDNLEITYLNRPQDRLLEWFFQPVMDLKEQIKVLSLSEGEMRFLEKVVLLGGNADRFRAWENGGSTPQDLLRAAQIEGISRRMVGMIRSVSKFPTYKRKFKQIVKALFLHTMKGESSSRSITPYSFQKAAGASNRGSVSTRSAPSPEIV</sequence>
<gene>
    <name evidence="3" type="ORF">CCAM_LOCUS17066</name>
</gene>
<feature type="transmembrane region" description="Helical" evidence="2">
    <location>
        <begin position="288"/>
        <end position="307"/>
    </location>
</feature>
<evidence type="ECO:0000256" key="2">
    <source>
        <dbReference type="SAM" id="Phobius"/>
    </source>
</evidence>
<dbReference type="AlphaFoldDB" id="A0A484LG22"/>
<evidence type="ECO:0000313" key="3">
    <source>
        <dbReference type="EMBL" id="VFQ75290.1"/>
    </source>
</evidence>
<feature type="compositionally biased region" description="Polar residues" evidence="1">
    <location>
        <begin position="608"/>
        <end position="617"/>
    </location>
</feature>
<keyword evidence="2" id="KW-0472">Membrane</keyword>
<feature type="transmembrane region" description="Helical" evidence="2">
    <location>
        <begin position="213"/>
        <end position="240"/>
    </location>
</feature>
<proteinExistence type="predicted"/>
<feature type="transmembrane region" description="Helical" evidence="2">
    <location>
        <begin position="181"/>
        <end position="201"/>
    </location>
</feature>
<protein>
    <submittedName>
        <fullName evidence="3">Uncharacterized protein</fullName>
    </submittedName>
</protein>